<organism evidence="2 3">
    <name type="scientific">Rhodopseudomonas palustris</name>
    <dbReference type="NCBI Taxonomy" id="1076"/>
    <lineage>
        <taxon>Bacteria</taxon>
        <taxon>Pseudomonadati</taxon>
        <taxon>Pseudomonadota</taxon>
        <taxon>Alphaproteobacteria</taxon>
        <taxon>Hyphomicrobiales</taxon>
        <taxon>Nitrobacteraceae</taxon>
        <taxon>Rhodopseudomonas</taxon>
    </lineage>
</organism>
<proteinExistence type="predicted"/>
<name>A0A933S6F4_RHOPL</name>
<evidence type="ECO:0000313" key="3">
    <source>
        <dbReference type="Proteomes" id="UP000782519"/>
    </source>
</evidence>
<keyword evidence="1" id="KW-0732">Signal</keyword>
<reference evidence="2" key="1">
    <citation type="submission" date="2020-07" db="EMBL/GenBank/DDBJ databases">
        <title>Huge and variable diversity of episymbiotic CPR bacteria and DPANN archaea in groundwater ecosystems.</title>
        <authorList>
            <person name="He C.Y."/>
            <person name="Keren R."/>
            <person name="Whittaker M."/>
            <person name="Farag I.F."/>
            <person name="Doudna J."/>
            <person name="Cate J.H.D."/>
            <person name="Banfield J.F."/>
        </authorList>
    </citation>
    <scope>NUCLEOTIDE SEQUENCE</scope>
    <source>
        <strain evidence="2">NC_groundwater_1818_Pr3_B-0.1um_66_35</strain>
    </source>
</reference>
<dbReference type="InterPro" id="IPR018707">
    <property type="entry name" value="LpxR"/>
</dbReference>
<dbReference type="Proteomes" id="UP000782519">
    <property type="component" value="Unassembled WGS sequence"/>
</dbReference>
<gene>
    <name evidence="2" type="ORF">HZA66_25830</name>
</gene>
<dbReference type="Gene3D" id="2.40.128.140">
    <property type="entry name" value="Outer membrane protein"/>
    <property type="match status" value="1"/>
</dbReference>
<evidence type="ECO:0000256" key="1">
    <source>
        <dbReference type="SAM" id="SignalP"/>
    </source>
</evidence>
<dbReference type="EMBL" id="JACRJB010000072">
    <property type="protein sequence ID" value="MBI5132873.1"/>
    <property type="molecule type" value="Genomic_DNA"/>
</dbReference>
<feature type="chain" id="PRO_5037566527" evidence="1">
    <location>
        <begin position="24"/>
        <end position="339"/>
    </location>
</feature>
<dbReference type="Pfam" id="PF09982">
    <property type="entry name" value="LpxR"/>
    <property type="match status" value="1"/>
</dbReference>
<comment type="caution">
    <text evidence="2">The sequence shown here is derived from an EMBL/GenBank/DDBJ whole genome shotgun (WGS) entry which is preliminary data.</text>
</comment>
<accession>A0A933S6F4</accession>
<feature type="signal peptide" evidence="1">
    <location>
        <begin position="1"/>
        <end position="23"/>
    </location>
</feature>
<protein>
    <submittedName>
        <fullName evidence="2">Lipid A deacylase LpxR family protein</fullName>
    </submittedName>
</protein>
<dbReference type="AlphaFoldDB" id="A0A933S6F4"/>
<dbReference type="InterPro" id="IPR037107">
    <property type="entry name" value="Put_OMP_sf"/>
</dbReference>
<sequence length="339" mass="36747">MHRRIAQVVTLAVAMLLSHQAVAQRAVLIGENDVVSRTDRDYTSGFRLSFVFDDFARDLLAAQLFGFFHPALLTFGAPAGPVRRQVEWIALAQSIYTPDRDTRGNYTPGVDRPFGGWLYTGFNAAQESGRRQLDSFELQVGVVGGRASLGEAVQSGFHSWLGQNGPAVNGYQLRDEPGLLVAWDRRWKFGTDFGGGFGADVIPSLGVTAGNVFTYGEAGALVRFGRALSTTWGPTLIRPGISGANFVSPDPAAPFWGFSLFGGVQARGVARNIFLDGSTFASSPKVTRAAFVYDLVGGAEVFNQAGFLASLTWIRRSREYTTQARSSSDYGSLTLAYRF</sequence>
<evidence type="ECO:0000313" key="2">
    <source>
        <dbReference type="EMBL" id="MBI5132873.1"/>
    </source>
</evidence>